<evidence type="ECO:0000256" key="3">
    <source>
        <dbReference type="PROSITE-ProRule" id="PRU00221"/>
    </source>
</evidence>
<dbReference type="PANTHER" id="PTHR22847:SF637">
    <property type="entry name" value="WD REPEAT DOMAIN 5B"/>
    <property type="match status" value="1"/>
</dbReference>
<comment type="caution">
    <text evidence="4">The sequence shown here is derived from an EMBL/GenBank/DDBJ whole genome shotgun (WGS) entry which is preliminary data.</text>
</comment>
<protein>
    <recommendedName>
        <fullName evidence="6">WD40 repeat domain-containing protein</fullName>
    </recommendedName>
</protein>
<evidence type="ECO:0000313" key="5">
    <source>
        <dbReference type="Proteomes" id="UP000632138"/>
    </source>
</evidence>
<dbReference type="SUPFAM" id="SSF50998">
    <property type="entry name" value="Quinoprotein alcohol dehydrogenase-like"/>
    <property type="match status" value="1"/>
</dbReference>
<dbReference type="Proteomes" id="UP000632138">
    <property type="component" value="Unassembled WGS sequence"/>
</dbReference>
<keyword evidence="5" id="KW-1185">Reference proteome</keyword>
<dbReference type="RefSeq" id="WP_203374935.1">
    <property type="nucleotide sequence ID" value="NZ_JAENHP010000001.1"/>
</dbReference>
<evidence type="ECO:0000256" key="2">
    <source>
        <dbReference type="ARBA" id="ARBA00022737"/>
    </source>
</evidence>
<dbReference type="InterPro" id="IPR011047">
    <property type="entry name" value="Quinoprotein_ADH-like_sf"/>
</dbReference>
<dbReference type="PROSITE" id="PS50082">
    <property type="entry name" value="WD_REPEATS_2"/>
    <property type="match status" value="1"/>
</dbReference>
<dbReference type="EMBL" id="JAENHP010000001">
    <property type="protein sequence ID" value="MBM2615104.1"/>
    <property type="molecule type" value="Genomic_DNA"/>
</dbReference>
<evidence type="ECO:0008006" key="6">
    <source>
        <dbReference type="Google" id="ProtNLM"/>
    </source>
</evidence>
<keyword evidence="1 3" id="KW-0853">WD repeat</keyword>
<gene>
    <name evidence="4" type="ORF">JIG36_05955</name>
</gene>
<evidence type="ECO:0000256" key="1">
    <source>
        <dbReference type="ARBA" id="ARBA00022574"/>
    </source>
</evidence>
<dbReference type="InterPro" id="IPR001680">
    <property type="entry name" value="WD40_rpt"/>
</dbReference>
<reference evidence="4 5" key="1">
    <citation type="submission" date="2021-01" db="EMBL/GenBank/DDBJ databases">
        <title>Actinoplanes sp. nov. LDG1-06 isolated from lichen.</title>
        <authorList>
            <person name="Saeng-In P."/>
            <person name="Phongsopitanun W."/>
            <person name="Kanchanasin P."/>
            <person name="Yuki M."/>
            <person name="Kudo T."/>
            <person name="Ohkuma M."/>
            <person name="Tanasupawat S."/>
        </authorList>
    </citation>
    <scope>NUCLEOTIDE SEQUENCE [LARGE SCALE GENOMIC DNA]</scope>
    <source>
        <strain evidence="4 5">LDG1-06</strain>
    </source>
</reference>
<dbReference type="SMART" id="SM00320">
    <property type="entry name" value="WD40"/>
    <property type="match status" value="4"/>
</dbReference>
<keyword evidence="2" id="KW-0677">Repeat</keyword>
<accession>A0ABS2A5I8</accession>
<organism evidence="4 5">
    <name type="scientific">Paractinoplanes ovalisporus</name>
    <dbReference type="NCBI Taxonomy" id="2810368"/>
    <lineage>
        <taxon>Bacteria</taxon>
        <taxon>Bacillati</taxon>
        <taxon>Actinomycetota</taxon>
        <taxon>Actinomycetes</taxon>
        <taxon>Micromonosporales</taxon>
        <taxon>Micromonosporaceae</taxon>
        <taxon>Paractinoplanes</taxon>
    </lineage>
</organism>
<dbReference type="InterPro" id="IPR015943">
    <property type="entry name" value="WD40/YVTN_repeat-like_dom_sf"/>
</dbReference>
<proteinExistence type="predicted"/>
<feature type="repeat" description="WD" evidence="3">
    <location>
        <begin position="152"/>
        <end position="174"/>
    </location>
</feature>
<evidence type="ECO:0000313" key="4">
    <source>
        <dbReference type="EMBL" id="MBM2615104.1"/>
    </source>
</evidence>
<dbReference type="Gene3D" id="2.130.10.10">
    <property type="entry name" value="YVTN repeat-like/Quinoprotein amine dehydrogenase"/>
    <property type="match status" value="3"/>
</dbReference>
<name>A0ABS2A5I8_9ACTN</name>
<sequence>MDETLWRASMVHRSPVDAVAGADGLILTAGRDGAIRSWDALTGEPAGFLVEADATFLAVLDGLVIAADAQRVRRFELIGGREVGEPWRPPRTFVPGYISVITAATMGGRPVVVARASAELCQWDAVTGAPVGPQWTGKVGKLLALTAWDGRIATGGDNGEVRIWDAVTGEPAGSPLTGHDRPIVALLHVGGVLHGQEFLGPIHRWDVAGGEPRGVLETRAKGMVEGGLAATADGRVLFSVDQAGSLWRWDLTVPEPSGELIGVDVETAPAVAGSIVAAGTRRWDVTGRPLGDELAGHAAAVQRLTMVGESVLASFGRDGTRLFDVATGDPIGAFRSGLDMAGVRLEDGRLIVATDDEEGIGRYDDHLETSPTSTTVWGVAGGVWPDGRPFFAGGTLGGQVHLVDARTGASLRRPLPVSKQDVLAVAVTTLSDGSLMLATGGHDRQITRWNPVTGEQLGPSQEAGEYSVMELHFRTLADGRVVLVSIDDDGQFRRWDARTGKPLSTTAEVGDVLFARSHEGVVRCWDLGSGRLVTEIPGASAAVAVTGTTLAIGRPDGSVTVTVRRQ</sequence>
<dbReference type="PANTHER" id="PTHR22847">
    <property type="entry name" value="WD40 REPEAT PROTEIN"/>
    <property type="match status" value="1"/>
</dbReference>